<dbReference type="EMBL" id="JBHSON010000102">
    <property type="protein sequence ID" value="MFC5753069.1"/>
    <property type="molecule type" value="Genomic_DNA"/>
</dbReference>
<evidence type="ECO:0000259" key="3">
    <source>
        <dbReference type="Pfam" id="PF12697"/>
    </source>
</evidence>
<dbReference type="Pfam" id="PF12697">
    <property type="entry name" value="Abhydrolase_6"/>
    <property type="match status" value="1"/>
</dbReference>
<feature type="region of interest" description="Disordered" evidence="2">
    <location>
        <begin position="245"/>
        <end position="317"/>
    </location>
</feature>
<feature type="domain" description="AB hydrolase-1" evidence="3">
    <location>
        <begin position="32"/>
        <end position="283"/>
    </location>
</feature>
<dbReference type="InterPro" id="IPR050266">
    <property type="entry name" value="AB_hydrolase_sf"/>
</dbReference>
<dbReference type="Gene3D" id="3.40.50.1820">
    <property type="entry name" value="alpha/beta hydrolase"/>
    <property type="match status" value="1"/>
</dbReference>
<name>A0ABW1AEW7_9ACTN</name>
<dbReference type="SUPFAM" id="SSF53474">
    <property type="entry name" value="alpha/beta-Hydrolases"/>
    <property type="match status" value="1"/>
</dbReference>
<dbReference type="Proteomes" id="UP001596074">
    <property type="component" value="Unassembled WGS sequence"/>
</dbReference>
<keyword evidence="5" id="KW-1185">Reference proteome</keyword>
<dbReference type="PANTHER" id="PTHR43798:SF31">
    <property type="entry name" value="AB HYDROLASE SUPERFAMILY PROTEIN YCLE"/>
    <property type="match status" value="1"/>
</dbReference>
<organism evidence="4 5">
    <name type="scientific">Actinomadura rugatobispora</name>
    <dbReference type="NCBI Taxonomy" id="1994"/>
    <lineage>
        <taxon>Bacteria</taxon>
        <taxon>Bacillati</taxon>
        <taxon>Actinomycetota</taxon>
        <taxon>Actinomycetes</taxon>
        <taxon>Streptosporangiales</taxon>
        <taxon>Thermomonosporaceae</taxon>
        <taxon>Actinomadura</taxon>
    </lineage>
</organism>
<gene>
    <name evidence="4" type="ORF">ACFPZN_46285</name>
</gene>
<protein>
    <submittedName>
        <fullName evidence="4">Alpha/beta hydrolase</fullName>
    </submittedName>
</protein>
<comment type="caution">
    <text evidence="4">The sequence shown here is derived from an EMBL/GenBank/DDBJ whole genome shotgun (WGS) entry which is preliminary data.</text>
</comment>
<evidence type="ECO:0000256" key="2">
    <source>
        <dbReference type="SAM" id="MobiDB-lite"/>
    </source>
</evidence>
<accession>A0ABW1AEW7</accession>
<dbReference type="InterPro" id="IPR029058">
    <property type="entry name" value="AB_hydrolase_fold"/>
</dbReference>
<keyword evidence="1 4" id="KW-0378">Hydrolase</keyword>
<dbReference type="GO" id="GO:0016787">
    <property type="term" value="F:hydrolase activity"/>
    <property type="evidence" value="ECO:0007669"/>
    <property type="project" value="UniProtKB-KW"/>
</dbReference>
<feature type="compositionally biased region" description="Basic and acidic residues" evidence="2">
    <location>
        <begin position="294"/>
        <end position="317"/>
    </location>
</feature>
<dbReference type="InterPro" id="IPR000073">
    <property type="entry name" value="AB_hydrolase_1"/>
</dbReference>
<dbReference type="PANTHER" id="PTHR43798">
    <property type="entry name" value="MONOACYLGLYCEROL LIPASE"/>
    <property type="match status" value="1"/>
</dbReference>
<evidence type="ECO:0000313" key="4">
    <source>
        <dbReference type="EMBL" id="MFC5753069.1"/>
    </source>
</evidence>
<reference evidence="5" key="1">
    <citation type="journal article" date="2019" name="Int. J. Syst. Evol. Microbiol.">
        <title>The Global Catalogue of Microorganisms (GCM) 10K type strain sequencing project: providing services to taxonomists for standard genome sequencing and annotation.</title>
        <authorList>
            <consortium name="The Broad Institute Genomics Platform"/>
            <consortium name="The Broad Institute Genome Sequencing Center for Infectious Disease"/>
            <person name="Wu L."/>
            <person name="Ma J."/>
        </authorList>
    </citation>
    <scope>NUCLEOTIDE SEQUENCE [LARGE SCALE GENOMIC DNA]</scope>
    <source>
        <strain evidence="5">KCTC 42087</strain>
    </source>
</reference>
<proteinExistence type="predicted"/>
<sequence length="317" mass="33507">MEFDVGGREGEAARLAGTYVPPENSGPARAVLVCLPGGTYDRGYFDLRVPGRTGYSFARYAASRGYGVVTLDLLGTGASSRPAQEFGLADQAAAVAAAVARMPEVLGEPGPFLAVAHSMGGYVAMFQQAGHHDYAGLAILGTTNQYVAQRPPTPEMAAAARTPEGRAALAERIEAALPERFAAPDRTPMRSWFYLDDVPGTVVEADRAATLTVVPRRPAAQASVPGFATDAAAAVDVPVFLSYGDVDVSPDPHQEPAFYRDSRGRHPLPAAGKRPLPQHGHHPPPPVGQAPGLVRHDHARDDRLNRGAPPTDRKAVQ</sequence>
<evidence type="ECO:0000256" key="1">
    <source>
        <dbReference type="ARBA" id="ARBA00022801"/>
    </source>
</evidence>
<evidence type="ECO:0000313" key="5">
    <source>
        <dbReference type="Proteomes" id="UP001596074"/>
    </source>
</evidence>
<feature type="compositionally biased region" description="Basic and acidic residues" evidence="2">
    <location>
        <begin position="250"/>
        <end position="264"/>
    </location>
</feature>